<dbReference type="AlphaFoldDB" id="A0AAF0A123"/>
<evidence type="ECO:0000313" key="10">
    <source>
        <dbReference type="Proteomes" id="UP001218638"/>
    </source>
</evidence>
<dbReference type="EMBL" id="CP119075">
    <property type="protein sequence ID" value="WED65383.1"/>
    <property type="molecule type" value="Genomic_DNA"/>
</dbReference>
<evidence type="ECO:0000313" key="9">
    <source>
        <dbReference type="EMBL" id="WED65383.1"/>
    </source>
</evidence>
<dbReference type="InterPro" id="IPR047215">
    <property type="entry name" value="Galactose_mutarotase-like"/>
</dbReference>
<dbReference type="Pfam" id="PF01263">
    <property type="entry name" value="Aldose_epim"/>
    <property type="match status" value="1"/>
</dbReference>
<dbReference type="InterPro" id="IPR011013">
    <property type="entry name" value="Gal_mutarotase_sf_dom"/>
</dbReference>
<dbReference type="PANTHER" id="PTHR10091:SF0">
    <property type="entry name" value="GALACTOSE MUTAROTASE"/>
    <property type="match status" value="1"/>
</dbReference>
<dbReference type="GO" id="GO:0004034">
    <property type="term" value="F:aldose 1-epimerase activity"/>
    <property type="evidence" value="ECO:0007669"/>
    <property type="project" value="UniProtKB-EC"/>
</dbReference>
<dbReference type="InterPro" id="IPR015443">
    <property type="entry name" value="Aldose_1-epimerase"/>
</dbReference>
<dbReference type="CDD" id="cd09019">
    <property type="entry name" value="galactose_mutarotase_like"/>
    <property type="match status" value="1"/>
</dbReference>
<evidence type="ECO:0000256" key="5">
    <source>
        <dbReference type="PIRNR" id="PIRNR005096"/>
    </source>
</evidence>
<comment type="similarity">
    <text evidence="2 5">Belongs to the aldose epimerase family.</text>
</comment>
<name>A0AAF0A123_9BACT</name>
<feature type="active site" description="Proton donor" evidence="6">
    <location>
        <position position="194"/>
    </location>
</feature>
<protein>
    <recommendedName>
        <fullName evidence="5">Aldose 1-epimerase</fullName>
        <ecNumber evidence="5">5.1.3.3</ecNumber>
    </recommendedName>
</protein>
<dbReference type="GO" id="GO:0030246">
    <property type="term" value="F:carbohydrate binding"/>
    <property type="evidence" value="ECO:0007669"/>
    <property type="project" value="InterPro"/>
</dbReference>
<sequence length="368" mass="39539">MSTPSSAPSGASVTRQPYGRTADGQDVELFILTNASGMRVDVITYGATIVRLFTPDRDGRSADVVLGYDTLAGYEAGSCFFGATIGRFGNRIAGGRFTLNGETYELPINQVVEGRPCQLHGGPEGFHRQIWKATPRTGDGVAAVEMKHFSPDGHMGYPGNVSVTVIYRLLADNTLEVEFAGETDAPTPLNLTQHTYFNLGGPAAKPIVDHMVQIAAARYLAVDAGLIPEGPPAPVAATPFDFTAPHAVGERINEPGDQLARGEGYDHCWALDGVGGEMHPCAVAHDPASGRRLEVTTTEPGVQFYTGNHLPPEGEPGKSGVRYLPRTGFCLETQRFPDSPNRPDFPDTVALPGKPWRSRTRFKFTADE</sequence>
<dbReference type="Proteomes" id="UP001218638">
    <property type="component" value="Chromosome"/>
</dbReference>
<evidence type="ECO:0000256" key="1">
    <source>
        <dbReference type="ARBA" id="ARBA00005028"/>
    </source>
</evidence>
<dbReference type="KEGG" id="slom:PXH66_00785"/>
<dbReference type="NCBIfam" id="NF008277">
    <property type="entry name" value="PRK11055.1"/>
    <property type="match status" value="1"/>
</dbReference>
<gene>
    <name evidence="9" type="ORF">PXH66_00785</name>
</gene>
<dbReference type="SUPFAM" id="SSF74650">
    <property type="entry name" value="Galactose mutarotase-like"/>
    <property type="match status" value="1"/>
</dbReference>
<dbReference type="InterPro" id="IPR008183">
    <property type="entry name" value="Aldose_1/G6P_1-epimerase"/>
</dbReference>
<keyword evidence="3 5" id="KW-0413">Isomerase</keyword>
<dbReference type="InterPro" id="IPR014718">
    <property type="entry name" value="GH-type_carb-bd"/>
</dbReference>
<evidence type="ECO:0000256" key="2">
    <source>
        <dbReference type="ARBA" id="ARBA00006206"/>
    </source>
</evidence>
<reference evidence="9" key="1">
    <citation type="submission" date="2023-03" db="EMBL/GenBank/DDBJ databases">
        <title>Lomoglobus Profundus gen. nov., sp. nov., a novel member of the phylum Verrucomicrobia, isolated from deep-marine sediment of South China Sea.</title>
        <authorList>
            <person name="Ahmad T."/>
            <person name="Ishaq S.E."/>
            <person name="Wang F."/>
        </authorList>
    </citation>
    <scope>NUCLEOTIDE SEQUENCE</scope>
    <source>
        <strain evidence="9">LMO-M01</strain>
    </source>
</reference>
<evidence type="ECO:0000256" key="4">
    <source>
        <dbReference type="ARBA" id="ARBA00023277"/>
    </source>
</evidence>
<feature type="binding site" evidence="7">
    <location>
        <position position="266"/>
    </location>
    <ligand>
        <name>beta-D-galactose</name>
        <dbReference type="ChEBI" id="CHEBI:27667"/>
    </ligand>
</feature>
<dbReference type="Gene3D" id="2.70.98.10">
    <property type="match status" value="1"/>
</dbReference>
<organism evidence="9 10">
    <name type="scientific">Synoicihabitans lomoniglobus</name>
    <dbReference type="NCBI Taxonomy" id="2909285"/>
    <lineage>
        <taxon>Bacteria</taxon>
        <taxon>Pseudomonadati</taxon>
        <taxon>Verrucomicrobiota</taxon>
        <taxon>Opitutia</taxon>
        <taxon>Opitutales</taxon>
        <taxon>Opitutaceae</taxon>
        <taxon>Synoicihabitans</taxon>
    </lineage>
</organism>
<accession>A0AAF0A123</accession>
<dbReference type="GO" id="GO:0033499">
    <property type="term" value="P:galactose catabolic process via UDP-galactose, Leloir pathway"/>
    <property type="evidence" value="ECO:0007669"/>
    <property type="project" value="TreeGrafter"/>
</dbReference>
<dbReference type="RefSeq" id="WP_330929330.1">
    <property type="nucleotide sequence ID" value="NZ_CP119075.1"/>
</dbReference>
<keyword evidence="10" id="KW-1185">Reference proteome</keyword>
<evidence type="ECO:0000256" key="8">
    <source>
        <dbReference type="PIRSR" id="PIRSR005096-3"/>
    </source>
</evidence>
<dbReference type="PIRSF" id="PIRSF005096">
    <property type="entry name" value="GALM"/>
    <property type="match status" value="1"/>
</dbReference>
<feature type="binding site" evidence="8">
    <location>
        <begin position="90"/>
        <end position="91"/>
    </location>
    <ligand>
        <name>beta-D-galactose</name>
        <dbReference type="ChEBI" id="CHEBI:27667"/>
    </ligand>
</feature>
<dbReference type="PANTHER" id="PTHR10091">
    <property type="entry name" value="ALDOSE-1-EPIMERASE"/>
    <property type="match status" value="1"/>
</dbReference>
<feature type="active site" description="Proton acceptor" evidence="6">
    <location>
        <position position="332"/>
    </location>
</feature>
<dbReference type="EC" id="5.1.3.3" evidence="5"/>
<comment type="pathway">
    <text evidence="1 5">Carbohydrate metabolism; hexose metabolism.</text>
</comment>
<feature type="binding site" evidence="8">
    <location>
        <begin position="194"/>
        <end position="196"/>
    </location>
    <ligand>
        <name>beta-D-galactose</name>
        <dbReference type="ChEBI" id="CHEBI:27667"/>
    </ligand>
</feature>
<evidence type="ECO:0000256" key="6">
    <source>
        <dbReference type="PIRSR" id="PIRSR005096-1"/>
    </source>
</evidence>
<dbReference type="GO" id="GO:0006006">
    <property type="term" value="P:glucose metabolic process"/>
    <property type="evidence" value="ECO:0007669"/>
    <property type="project" value="TreeGrafter"/>
</dbReference>
<comment type="catalytic activity">
    <reaction evidence="5">
        <text>alpha-D-glucose = beta-D-glucose</text>
        <dbReference type="Rhea" id="RHEA:10264"/>
        <dbReference type="ChEBI" id="CHEBI:15903"/>
        <dbReference type="ChEBI" id="CHEBI:17925"/>
        <dbReference type="EC" id="5.1.3.3"/>
    </reaction>
</comment>
<proteinExistence type="inferred from homology"/>
<keyword evidence="4 5" id="KW-0119">Carbohydrate metabolism</keyword>
<evidence type="ECO:0000256" key="7">
    <source>
        <dbReference type="PIRSR" id="PIRSR005096-2"/>
    </source>
</evidence>
<evidence type="ECO:0000256" key="3">
    <source>
        <dbReference type="ARBA" id="ARBA00023235"/>
    </source>
</evidence>